<dbReference type="AlphaFoldDB" id="A0A7X8TIP6"/>
<feature type="region of interest" description="Disordered" evidence="1">
    <location>
        <begin position="1"/>
        <end position="39"/>
    </location>
</feature>
<accession>A0A7X8TIP6</accession>
<sequence>MTTHHCGAHSHASENHSDHHGHSQAPSPEKLAAASSEEVAECPVMEGTPVIKAEAEQAGLYRDYQGKRYWLCCEGCGPLFDAAPEEYAHSA</sequence>
<dbReference type="InterPro" id="IPR012348">
    <property type="entry name" value="RNR-like"/>
</dbReference>
<feature type="domain" description="YHS" evidence="2">
    <location>
        <begin position="57"/>
        <end position="90"/>
    </location>
</feature>
<dbReference type="InterPro" id="IPR009078">
    <property type="entry name" value="Ferritin-like_SF"/>
</dbReference>
<evidence type="ECO:0000313" key="4">
    <source>
        <dbReference type="Proteomes" id="UP000523139"/>
    </source>
</evidence>
<evidence type="ECO:0000259" key="2">
    <source>
        <dbReference type="Pfam" id="PF04945"/>
    </source>
</evidence>
<dbReference type="InterPro" id="IPR007029">
    <property type="entry name" value="YHS_dom"/>
</dbReference>
<dbReference type="Pfam" id="PF04945">
    <property type="entry name" value="YHS"/>
    <property type="match status" value="1"/>
</dbReference>
<evidence type="ECO:0000256" key="1">
    <source>
        <dbReference type="SAM" id="MobiDB-lite"/>
    </source>
</evidence>
<gene>
    <name evidence="3" type="ORF">HGQ17_05570</name>
</gene>
<dbReference type="SUPFAM" id="SSF47240">
    <property type="entry name" value="Ferritin-like"/>
    <property type="match status" value="1"/>
</dbReference>
<dbReference type="Gene3D" id="1.10.620.20">
    <property type="entry name" value="Ribonucleotide Reductase, subunit A"/>
    <property type="match status" value="1"/>
</dbReference>
<comment type="caution">
    <text evidence="3">The sequence shown here is derived from an EMBL/GenBank/DDBJ whole genome shotgun (WGS) entry which is preliminary data.</text>
</comment>
<dbReference type="RefSeq" id="WP_168886976.1">
    <property type="nucleotide sequence ID" value="NZ_JABAHY010000003.1"/>
</dbReference>
<proteinExistence type="predicted"/>
<evidence type="ECO:0000313" key="3">
    <source>
        <dbReference type="EMBL" id="NLS09483.1"/>
    </source>
</evidence>
<protein>
    <submittedName>
        <fullName evidence="3">YHS domain-containing protein</fullName>
    </submittedName>
</protein>
<organism evidence="3 4">
    <name type="scientific">Nesterenkonia sedimenti</name>
    <dbReference type="NCBI Taxonomy" id="1463632"/>
    <lineage>
        <taxon>Bacteria</taxon>
        <taxon>Bacillati</taxon>
        <taxon>Actinomycetota</taxon>
        <taxon>Actinomycetes</taxon>
        <taxon>Micrococcales</taxon>
        <taxon>Micrococcaceae</taxon>
        <taxon>Nesterenkonia</taxon>
    </lineage>
</organism>
<dbReference type="EMBL" id="JABAHY010000003">
    <property type="protein sequence ID" value="NLS09483.1"/>
    <property type="molecule type" value="Genomic_DNA"/>
</dbReference>
<reference evidence="3 4" key="1">
    <citation type="submission" date="2020-04" db="EMBL/GenBank/DDBJ databases">
        <title>Nesterenkonia sp. nov., isolated from marine sediment.</title>
        <authorList>
            <person name="Zhang G."/>
        </authorList>
    </citation>
    <scope>NUCLEOTIDE SEQUENCE [LARGE SCALE GENOMIC DNA]</scope>
    <source>
        <strain evidence="3 4">MY13</strain>
    </source>
</reference>
<feature type="compositionally biased region" description="Basic and acidic residues" evidence="1">
    <location>
        <begin position="11"/>
        <end position="21"/>
    </location>
</feature>
<keyword evidence="4" id="KW-1185">Reference proteome</keyword>
<dbReference type="Proteomes" id="UP000523139">
    <property type="component" value="Unassembled WGS sequence"/>
</dbReference>
<name>A0A7X8TIP6_9MICC</name>
<dbReference type="GO" id="GO:0016491">
    <property type="term" value="F:oxidoreductase activity"/>
    <property type="evidence" value="ECO:0007669"/>
    <property type="project" value="InterPro"/>
</dbReference>